<sequence>MANSSYKSSCYIMEEYSPIYGMHALILVLGSGYVLRLSCPSRMPRYTMLGLEHMGQSSPSRDYIFCIRLLRYQILVD</sequence>
<dbReference type="EMBL" id="KZ559117">
    <property type="protein sequence ID" value="PLB42697.1"/>
    <property type="molecule type" value="Genomic_DNA"/>
</dbReference>
<proteinExistence type="predicted"/>
<keyword evidence="1" id="KW-1133">Transmembrane helix</keyword>
<evidence type="ECO:0000256" key="1">
    <source>
        <dbReference type="SAM" id="Phobius"/>
    </source>
</evidence>
<keyword evidence="3" id="KW-1185">Reference proteome</keyword>
<dbReference type="Proteomes" id="UP000234585">
    <property type="component" value="Unassembled WGS sequence"/>
</dbReference>
<gene>
    <name evidence="2" type="ORF">BDW47DRAFT_97692</name>
</gene>
<name>A0A2I2FPY8_ASPCN</name>
<reference evidence="2 3" key="1">
    <citation type="submission" date="2017-12" db="EMBL/GenBank/DDBJ databases">
        <authorList>
            <consortium name="DOE Joint Genome Institute"/>
            <person name="Haridas S."/>
            <person name="Kjaerbolling I."/>
            <person name="Vesth T.C."/>
            <person name="Frisvad J.C."/>
            <person name="Nybo J.L."/>
            <person name="Theobald S."/>
            <person name="Kuo A."/>
            <person name="Bowyer P."/>
            <person name="Matsuda Y."/>
            <person name="Mondo S."/>
            <person name="Lyhne E.K."/>
            <person name="Kogle M.E."/>
            <person name="Clum A."/>
            <person name="Lipzen A."/>
            <person name="Salamov A."/>
            <person name="Ngan C.Y."/>
            <person name="Daum C."/>
            <person name="Chiniquy J."/>
            <person name="Barry K."/>
            <person name="LaButti K."/>
            <person name="Simmons B.A."/>
            <person name="Magnuson J.K."/>
            <person name="Mortensen U.H."/>
            <person name="Larsen T.O."/>
            <person name="Grigoriev I.V."/>
            <person name="Baker S.E."/>
            <person name="Andersen M.R."/>
            <person name="Nordberg H.P."/>
            <person name="Cantor M.N."/>
            <person name="Hua S.X."/>
        </authorList>
    </citation>
    <scope>NUCLEOTIDE SEQUENCE [LARGE SCALE GENOMIC DNA]</scope>
    <source>
        <strain evidence="2 3">CBS 102.13</strain>
    </source>
</reference>
<evidence type="ECO:0000313" key="2">
    <source>
        <dbReference type="EMBL" id="PLB42697.1"/>
    </source>
</evidence>
<feature type="transmembrane region" description="Helical" evidence="1">
    <location>
        <begin position="20"/>
        <end position="39"/>
    </location>
</feature>
<dbReference type="GeneID" id="36527633"/>
<keyword evidence="1" id="KW-0812">Transmembrane</keyword>
<dbReference type="AlphaFoldDB" id="A0A2I2FPY8"/>
<dbReference type="RefSeq" id="XP_024676709.1">
    <property type="nucleotide sequence ID" value="XM_024820473.1"/>
</dbReference>
<accession>A0A2I2FPY8</accession>
<organism evidence="2 3">
    <name type="scientific">Aspergillus candidus</name>
    <dbReference type="NCBI Taxonomy" id="41067"/>
    <lineage>
        <taxon>Eukaryota</taxon>
        <taxon>Fungi</taxon>
        <taxon>Dikarya</taxon>
        <taxon>Ascomycota</taxon>
        <taxon>Pezizomycotina</taxon>
        <taxon>Eurotiomycetes</taxon>
        <taxon>Eurotiomycetidae</taxon>
        <taxon>Eurotiales</taxon>
        <taxon>Aspergillaceae</taxon>
        <taxon>Aspergillus</taxon>
        <taxon>Aspergillus subgen. Circumdati</taxon>
    </lineage>
</organism>
<evidence type="ECO:0000313" key="3">
    <source>
        <dbReference type="Proteomes" id="UP000234585"/>
    </source>
</evidence>
<protein>
    <submittedName>
        <fullName evidence="2">Uncharacterized protein</fullName>
    </submittedName>
</protein>
<keyword evidence="1" id="KW-0472">Membrane</keyword>